<dbReference type="PANTHER" id="PTHR35174">
    <property type="entry name" value="BLL7171 PROTEIN-RELATED"/>
    <property type="match status" value="1"/>
</dbReference>
<gene>
    <name evidence="3" type="ORF">SAMN05421640_2984</name>
</gene>
<dbReference type="InterPro" id="IPR011008">
    <property type="entry name" value="Dimeric_a/b-barrel"/>
</dbReference>
<reference evidence="3 4" key="1">
    <citation type="submission" date="2017-06" db="EMBL/GenBank/DDBJ databases">
        <authorList>
            <person name="Kim H.J."/>
            <person name="Triplett B.A."/>
        </authorList>
    </citation>
    <scope>NUCLEOTIDE SEQUENCE [LARGE SCALE GENOMIC DNA]</scope>
    <source>
        <strain evidence="3 4">DSM 19307</strain>
    </source>
</reference>
<dbReference type="PANTHER" id="PTHR35174:SF3">
    <property type="entry name" value="BLL7171 PROTEIN"/>
    <property type="match status" value="1"/>
</dbReference>
<sequence length="107" mass="11839">MSEYLILIAAENERELTTSEEQHCITEYGKWAEALAEKHIVARRLSLESGELIPSKNAVTTDGPFVEAKELIAGFVLITATDLNEAKKIAASCPLNEYFHLYVKAVA</sequence>
<organism evidence="3 4">
    <name type="scientific">Ekhidna lutea</name>
    <dbReference type="NCBI Taxonomy" id="447679"/>
    <lineage>
        <taxon>Bacteria</taxon>
        <taxon>Pseudomonadati</taxon>
        <taxon>Bacteroidota</taxon>
        <taxon>Cytophagia</taxon>
        <taxon>Cytophagales</taxon>
        <taxon>Reichenbachiellaceae</taxon>
        <taxon>Ekhidna</taxon>
    </lineage>
</organism>
<dbReference type="RefSeq" id="WP_089357679.1">
    <property type="nucleotide sequence ID" value="NZ_FZPD01000005.1"/>
</dbReference>
<evidence type="ECO:0000259" key="2">
    <source>
        <dbReference type="Pfam" id="PF03795"/>
    </source>
</evidence>
<dbReference type="Gene3D" id="3.30.70.1060">
    <property type="entry name" value="Dimeric alpha+beta barrel"/>
    <property type="match status" value="1"/>
</dbReference>
<dbReference type="EMBL" id="FZPD01000005">
    <property type="protein sequence ID" value="SNT25608.1"/>
    <property type="molecule type" value="Genomic_DNA"/>
</dbReference>
<dbReference type="OrthoDB" id="7782105at2"/>
<dbReference type="SUPFAM" id="SSF54909">
    <property type="entry name" value="Dimeric alpha+beta barrel"/>
    <property type="match status" value="1"/>
</dbReference>
<feature type="domain" description="YCII-related" evidence="2">
    <location>
        <begin position="31"/>
        <end position="95"/>
    </location>
</feature>
<proteinExistence type="inferred from homology"/>
<comment type="similarity">
    <text evidence="1">Belongs to the YciI family.</text>
</comment>
<dbReference type="InterPro" id="IPR005545">
    <property type="entry name" value="YCII"/>
</dbReference>
<evidence type="ECO:0000256" key="1">
    <source>
        <dbReference type="ARBA" id="ARBA00007689"/>
    </source>
</evidence>
<name>A0A239L6R6_EKHLU</name>
<dbReference type="AlphaFoldDB" id="A0A239L6R6"/>
<keyword evidence="4" id="KW-1185">Reference proteome</keyword>
<dbReference type="Proteomes" id="UP000198393">
    <property type="component" value="Unassembled WGS sequence"/>
</dbReference>
<evidence type="ECO:0000313" key="4">
    <source>
        <dbReference type="Proteomes" id="UP000198393"/>
    </source>
</evidence>
<accession>A0A239L6R6</accession>
<dbReference type="Pfam" id="PF03795">
    <property type="entry name" value="YCII"/>
    <property type="match status" value="1"/>
</dbReference>
<protein>
    <submittedName>
        <fullName evidence="3">Uncharacterized conserved protein</fullName>
    </submittedName>
</protein>
<evidence type="ECO:0000313" key="3">
    <source>
        <dbReference type="EMBL" id="SNT25608.1"/>
    </source>
</evidence>